<proteinExistence type="predicted"/>
<comment type="caution">
    <text evidence="1">The sequence shown here is derived from an EMBL/GenBank/DDBJ whole genome shotgun (WGS) entry which is preliminary data.</text>
</comment>
<gene>
    <name evidence="1" type="ORF">KIW84_020517</name>
</gene>
<dbReference type="Gene3D" id="3.20.180.10">
    <property type="entry name" value="PNP-oxidase-like"/>
    <property type="match status" value="1"/>
</dbReference>
<keyword evidence="2" id="KW-1185">Reference proteome</keyword>
<dbReference type="InterPro" id="IPR037119">
    <property type="entry name" value="Haem_oxidase_HugZ-like_sf"/>
</dbReference>
<evidence type="ECO:0000313" key="2">
    <source>
        <dbReference type="Proteomes" id="UP001058974"/>
    </source>
</evidence>
<protein>
    <submittedName>
        <fullName evidence="1">Uncharacterized protein</fullName>
    </submittedName>
</protein>
<dbReference type="Gramene" id="Psat02G0051700-T1">
    <property type="protein sequence ID" value="KAI5433264.1"/>
    <property type="gene ID" value="KIW84_020517"/>
</dbReference>
<dbReference type="Proteomes" id="UP001058974">
    <property type="component" value="Chromosome 2"/>
</dbReference>
<evidence type="ECO:0000313" key="1">
    <source>
        <dbReference type="EMBL" id="KAI5433264.1"/>
    </source>
</evidence>
<name>A0A9D4Y7C4_PEA</name>
<dbReference type="PANTHER" id="PTHR13343:SF18">
    <property type="entry name" value="PENTATRICOPEPTIDE REPEAT (PPR) SUPERFAMILY PROTEIN"/>
    <property type="match status" value="1"/>
</dbReference>
<accession>A0A9D4Y7C4</accession>
<dbReference type="AlphaFoldDB" id="A0A9D4Y7C4"/>
<dbReference type="InterPro" id="IPR011050">
    <property type="entry name" value="Pectin_lyase_fold/virulence"/>
</dbReference>
<dbReference type="EMBL" id="JAMSHJ010000002">
    <property type="protein sequence ID" value="KAI5433264.1"/>
    <property type="molecule type" value="Genomic_DNA"/>
</dbReference>
<reference evidence="1 2" key="1">
    <citation type="journal article" date="2022" name="Nat. Genet.">
        <title>Improved pea reference genome and pan-genome highlight genomic features and evolutionary characteristics.</title>
        <authorList>
            <person name="Yang T."/>
            <person name="Liu R."/>
            <person name="Luo Y."/>
            <person name="Hu S."/>
            <person name="Wang D."/>
            <person name="Wang C."/>
            <person name="Pandey M.K."/>
            <person name="Ge S."/>
            <person name="Xu Q."/>
            <person name="Li N."/>
            <person name="Li G."/>
            <person name="Huang Y."/>
            <person name="Saxena R.K."/>
            <person name="Ji Y."/>
            <person name="Li M."/>
            <person name="Yan X."/>
            <person name="He Y."/>
            <person name="Liu Y."/>
            <person name="Wang X."/>
            <person name="Xiang C."/>
            <person name="Varshney R.K."/>
            <person name="Ding H."/>
            <person name="Gao S."/>
            <person name="Zong X."/>
        </authorList>
    </citation>
    <scope>NUCLEOTIDE SEQUENCE [LARGE SCALE GENOMIC DNA]</scope>
    <source>
        <strain evidence="1 2">cv. Zhongwan 6</strain>
    </source>
</reference>
<dbReference type="SUPFAM" id="SSF51126">
    <property type="entry name" value="Pectin lyase-like"/>
    <property type="match status" value="1"/>
</dbReference>
<dbReference type="SUPFAM" id="SSF50475">
    <property type="entry name" value="FMN-binding split barrel"/>
    <property type="match status" value="1"/>
</dbReference>
<sequence length="488" mass="55898">MQEQGITVKNVWGVKVLQAGLIQGIRNSPFTDICLSDINLHGTNITKSRTPSWKCSEVSGVARRLQWFSYLVNNLCLAEGICYSLSYGVTCNSIKYAIDGRRVHDLTNTRCKSPFFGSPRFLWLSTAHDFLSKICVAADYSDSLSDSYHPLEKLKVSNDVPPARLSYAEIARTTIEATKDALLIFPGMVHSERHDQISWAESQFVIDEYGEIYFRIFDDENLLADRGAYNPVNALFGMDIPMYDNTRIINEYDIFYGGIPDPFLIDDDFIEVPEIEEFNALVNPIYFSKCLEKAVNRECEKRMSHPSNGVSILGNLTPAYADEEFYKRMSGLGYMPDLEGFFPNRINDERETKFMFYKLEIEQIKLHCVYGSQSEISLLEFQDAEPDILVFTYSELLKRFNRNYHDALQVFCKKKGLDAEEAHLIGLDSLGVDVRVFSGKEVKTHRFSFKVQAKSGDMAEKQIEKLLYTPSRRKKNIQQSRRSIKKPT</sequence>
<dbReference type="PANTHER" id="PTHR13343">
    <property type="entry name" value="CREG1 PROTEIN"/>
    <property type="match status" value="1"/>
</dbReference>
<organism evidence="1 2">
    <name type="scientific">Pisum sativum</name>
    <name type="common">Garden pea</name>
    <name type="synonym">Lathyrus oleraceus</name>
    <dbReference type="NCBI Taxonomy" id="3888"/>
    <lineage>
        <taxon>Eukaryota</taxon>
        <taxon>Viridiplantae</taxon>
        <taxon>Streptophyta</taxon>
        <taxon>Embryophyta</taxon>
        <taxon>Tracheophyta</taxon>
        <taxon>Spermatophyta</taxon>
        <taxon>Magnoliopsida</taxon>
        <taxon>eudicotyledons</taxon>
        <taxon>Gunneridae</taxon>
        <taxon>Pentapetalae</taxon>
        <taxon>rosids</taxon>
        <taxon>fabids</taxon>
        <taxon>Fabales</taxon>
        <taxon>Fabaceae</taxon>
        <taxon>Papilionoideae</taxon>
        <taxon>50 kb inversion clade</taxon>
        <taxon>NPAAA clade</taxon>
        <taxon>Hologalegina</taxon>
        <taxon>IRL clade</taxon>
        <taxon>Fabeae</taxon>
        <taxon>Lathyrus</taxon>
    </lineage>
</organism>